<evidence type="ECO:0000313" key="1">
    <source>
        <dbReference type="EMBL" id="VCW97323.1"/>
    </source>
</evidence>
<reference evidence="1 2" key="1">
    <citation type="submission" date="2018-10" db="EMBL/GenBank/DDBJ databases">
        <authorList>
            <person name="Ekblom R."/>
            <person name="Jareborg N."/>
        </authorList>
    </citation>
    <scope>NUCLEOTIDE SEQUENCE [LARGE SCALE GENOMIC DNA]</scope>
    <source>
        <tissue evidence="1">Muscle</tissue>
    </source>
</reference>
<keyword evidence="2" id="KW-1185">Reference proteome</keyword>
<accession>A0A9X9LVT4</accession>
<protein>
    <submittedName>
        <fullName evidence="1">Uncharacterized protein</fullName>
    </submittedName>
</protein>
<sequence length="134" mass="15129">VPLWVGGGNRVSWSKGKASGERHREGQGCYGVIYPPGHVRPARCPSHYLCNQLMDLESPNPDLEITEEEGVYLPFHKPQKKLLTGKSLMGRSSESWKVPCLGRSMEWISPRKECTSSRVEMTIWSKCGIIMRVK</sequence>
<comment type="caution">
    <text evidence="1">The sequence shown here is derived from an EMBL/GenBank/DDBJ whole genome shotgun (WGS) entry which is preliminary data.</text>
</comment>
<dbReference type="Proteomes" id="UP000269945">
    <property type="component" value="Unassembled WGS sequence"/>
</dbReference>
<feature type="non-terminal residue" evidence="1">
    <location>
        <position position="1"/>
    </location>
</feature>
<evidence type="ECO:0000313" key="2">
    <source>
        <dbReference type="Proteomes" id="UP000269945"/>
    </source>
</evidence>
<dbReference type="EMBL" id="CYRY02021371">
    <property type="protein sequence ID" value="VCW97323.1"/>
    <property type="molecule type" value="Genomic_DNA"/>
</dbReference>
<organism evidence="1 2">
    <name type="scientific">Gulo gulo</name>
    <name type="common">Wolverine</name>
    <name type="synonym">Gluton</name>
    <dbReference type="NCBI Taxonomy" id="48420"/>
    <lineage>
        <taxon>Eukaryota</taxon>
        <taxon>Metazoa</taxon>
        <taxon>Chordata</taxon>
        <taxon>Craniata</taxon>
        <taxon>Vertebrata</taxon>
        <taxon>Euteleostomi</taxon>
        <taxon>Mammalia</taxon>
        <taxon>Eutheria</taxon>
        <taxon>Laurasiatheria</taxon>
        <taxon>Carnivora</taxon>
        <taxon>Caniformia</taxon>
        <taxon>Musteloidea</taxon>
        <taxon>Mustelidae</taxon>
        <taxon>Guloninae</taxon>
        <taxon>Gulo</taxon>
    </lineage>
</organism>
<proteinExistence type="predicted"/>
<dbReference type="AlphaFoldDB" id="A0A9X9LVT4"/>
<gene>
    <name evidence="1" type="ORF">BN2614_LOCUS5</name>
</gene>
<name>A0A9X9LVT4_GULGU</name>